<dbReference type="Proteomes" id="UP000525298">
    <property type="component" value="Unassembled WGS sequence"/>
</dbReference>
<dbReference type="EMBL" id="JACDUS010000014">
    <property type="protein sequence ID" value="MBA2882938.1"/>
    <property type="molecule type" value="Genomic_DNA"/>
</dbReference>
<keyword evidence="5" id="KW-1185">Reference proteome</keyword>
<reference evidence="4 5" key="1">
    <citation type="submission" date="2020-07" db="EMBL/GenBank/DDBJ databases">
        <title>Genomic Encyclopedia of Type Strains, Phase IV (KMG-IV): sequencing the most valuable type-strain genomes for metagenomic binning, comparative biology and taxonomic classification.</title>
        <authorList>
            <person name="Goeker M."/>
        </authorList>
    </citation>
    <scope>NUCLEOTIDE SEQUENCE [LARGE SCALE GENOMIC DNA]</scope>
    <source>
        <strain evidence="4 5">DSM 17721</strain>
    </source>
</reference>
<keyword evidence="1 2" id="KW-0597">Phosphoprotein</keyword>
<dbReference type="SMART" id="SM00448">
    <property type="entry name" value="REC"/>
    <property type="match status" value="1"/>
</dbReference>
<dbReference type="PANTHER" id="PTHR44591">
    <property type="entry name" value="STRESS RESPONSE REGULATOR PROTEIN 1"/>
    <property type="match status" value="1"/>
</dbReference>
<evidence type="ECO:0000256" key="1">
    <source>
        <dbReference type="ARBA" id="ARBA00022553"/>
    </source>
</evidence>
<dbReference type="GO" id="GO:0000160">
    <property type="term" value="P:phosphorelay signal transduction system"/>
    <property type="evidence" value="ECO:0007669"/>
    <property type="project" value="InterPro"/>
</dbReference>
<gene>
    <name evidence="4" type="ORF">HNR65_003294</name>
</gene>
<proteinExistence type="predicted"/>
<dbReference type="PROSITE" id="PS50110">
    <property type="entry name" value="RESPONSE_REGULATORY"/>
    <property type="match status" value="1"/>
</dbReference>
<name>A0A7W0CC23_9BACT</name>
<sequence length="205" mass="22950">MDETTKKIDDWMAKINLADNKDRQADKEPPCGERKTKLALDRILVVREEKTGEPKNRGTGAMETKTGENKNQEHLNVMILDDEPIVGKRLTPALTRAGFNVEFFLNPKQALARLDEKEFDIVVTDLKMEEVDGIQVLEHILSKCRHTRVILITGYATVEVAREALVKGAFDFIAKPFKPGDLKAVINKAALSLGHKGIVSENDLM</sequence>
<dbReference type="InterPro" id="IPR011006">
    <property type="entry name" value="CheY-like_superfamily"/>
</dbReference>
<evidence type="ECO:0000259" key="3">
    <source>
        <dbReference type="PROSITE" id="PS50110"/>
    </source>
</evidence>
<accession>A0A7W0CC23</accession>
<dbReference type="PANTHER" id="PTHR44591:SF25">
    <property type="entry name" value="CHEMOTAXIS TWO-COMPONENT RESPONSE REGULATOR"/>
    <property type="match status" value="1"/>
</dbReference>
<dbReference type="Pfam" id="PF00072">
    <property type="entry name" value="Response_reg"/>
    <property type="match status" value="1"/>
</dbReference>
<dbReference type="InterPro" id="IPR001789">
    <property type="entry name" value="Sig_transdc_resp-reg_receiver"/>
</dbReference>
<evidence type="ECO:0000313" key="4">
    <source>
        <dbReference type="EMBL" id="MBA2882938.1"/>
    </source>
</evidence>
<protein>
    <submittedName>
        <fullName evidence="4">CheY-like chemotaxis protein</fullName>
    </submittedName>
</protein>
<evidence type="ECO:0000256" key="2">
    <source>
        <dbReference type="PROSITE-ProRule" id="PRU00169"/>
    </source>
</evidence>
<dbReference type="InterPro" id="IPR050595">
    <property type="entry name" value="Bact_response_regulator"/>
</dbReference>
<feature type="domain" description="Response regulatory" evidence="3">
    <location>
        <begin position="76"/>
        <end position="190"/>
    </location>
</feature>
<feature type="modified residue" description="4-aspartylphosphate" evidence="2">
    <location>
        <position position="125"/>
    </location>
</feature>
<organism evidence="4 5">
    <name type="scientific">Desulfosalsimonas propionicica</name>
    <dbReference type="NCBI Taxonomy" id="332175"/>
    <lineage>
        <taxon>Bacteria</taxon>
        <taxon>Pseudomonadati</taxon>
        <taxon>Thermodesulfobacteriota</taxon>
        <taxon>Desulfobacteria</taxon>
        <taxon>Desulfobacterales</taxon>
        <taxon>Desulfosalsimonadaceae</taxon>
        <taxon>Desulfosalsimonas</taxon>
    </lineage>
</organism>
<dbReference type="RefSeq" id="WP_232364813.1">
    <property type="nucleotide sequence ID" value="NZ_JACDUS010000014.1"/>
</dbReference>
<evidence type="ECO:0000313" key="5">
    <source>
        <dbReference type="Proteomes" id="UP000525298"/>
    </source>
</evidence>
<dbReference type="SUPFAM" id="SSF52172">
    <property type="entry name" value="CheY-like"/>
    <property type="match status" value="1"/>
</dbReference>
<dbReference type="Gene3D" id="3.40.50.2300">
    <property type="match status" value="1"/>
</dbReference>
<dbReference type="AlphaFoldDB" id="A0A7W0CC23"/>
<comment type="caution">
    <text evidence="4">The sequence shown here is derived from an EMBL/GenBank/DDBJ whole genome shotgun (WGS) entry which is preliminary data.</text>
</comment>